<dbReference type="EMBL" id="BMQB01000007">
    <property type="protein sequence ID" value="GGK00854.1"/>
    <property type="molecule type" value="Genomic_DNA"/>
</dbReference>
<organism evidence="1 2">
    <name type="scientific">Pilimelia anulata</name>
    <dbReference type="NCBI Taxonomy" id="53371"/>
    <lineage>
        <taxon>Bacteria</taxon>
        <taxon>Bacillati</taxon>
        <taxon>Actinomycetota</taxon>
        <taxon>Actinomycetes</taxon>
        <taxon>Micromonosporales</taxon>
        <taxon>Micromonosporaceae</taxon>
        <taxon>Pilimelia</taxon>
    </lineage>
</organism>
<evidence type="ECO:0000313" key="1">
    <source>
        <dbReference type="EMBL" id="GGK00854.1"/>
    </source>
</evidence>
<dbReference type="AlphaFoldDB" id="A0A8J3BB16"/>
<proteinExistence type="predicted"/>
<name>A0A8J3BB16_9ACTN</name>
<comment type="caution">
    <text evidence="1">The sequence shown here is derived from an EMBL/GenBank/DDBJ whole genome shotgun (WGS) entry which is preliminary data.</text>
</comment>
<protein>
    <submittedName>
        <fullName evidence="1">Uncharacterized protein</fullName>
    </submittedName>
</protein>
<keyword evidence="2" id="KW-1185">Reference proteome</keyword>
<reference evidence="1" key="2">
    <citation type="submission" date="2020-09" db="EMBL/GenBank/DDBJ databases">
        <authorList>
            <person name="Sun Q."/>
            <person name="Ohkuma M."/>
        </authorList>
    </citation>
    <scope>NUCLEOTIDE SEQUENCE</scope>
    <source>
        <strain evidence="1">JCM 3090</strain>
    </source>
</reference>
<evidence type="ECO:0000313" key="2">
    <source>
        <dbReference type="Proteomes" id="UP000649739"/>
    </source>
</evidence>
<accession>A0A8J3BB16</accession>
<dbReference type="Proteomes" id="UP000649739">
    <property type="component" value="Unassembled WGS sequence"/>
</dbReference>
<gene>
    <name evidence="1" type="ORF">GCM10010123_33470</name>
</gene>
<reference evidence="1" key="1">
    <citation type="journal article" date="2014" name="Int. J. Syst. Evol. Microbiol.">
        <title>Complete genome sequence of Corynebacterium casei LMG S-19264T (=DSM 44701T), isolated from a smear-ripened cheese.</title>
        <authorList>
            <consortium name="US DOE Joint Genome Institute (JGI-PGF)"/>
            <person name="Walter F."/>
            <person name="Albersmeier A."/>
            <person name="Kalinowski J."/>
            <person name="Ruckert C."/>
        </authorList>
    </citation>
    <scope>NUCLEOTIDE SEQUENCE</scope>
    <source>
        <strain evidence="1">JCM 3090</strain>
    </source>
</reference>
<sequence>MASVLPRSAVRASGAIGYGSVLINWSPVPDKKIEAADPGYGFRGLKRAEGLTIRPAYFEAELRAGDR</sequence>